<dbReference type="Proteomes" id="UP000678499">
    <property type="component" value="Unassembled WGS sequence"/>
</dbReference>
<evidence type="ECO:0000313" key="16">
    <source>
        <dbReference type="EMBL" id="CAD7274571.1"/>
    </source>
</evidence>
<feature type="domain" description="Dynein regulatory complex protein 1/2 N-terminal" evidence="15">
    <location>
        <begin position="55"/>
        <end position="149"/>
    </location>
</feature>
<evidence type="ECO:0000256" key="8">
    <source>
        <dbReference type="ARBA" id="ARBA00037841"/>
    </source>
</evidence>
<feature type="region of interest" description="Disordered" evidence="14">
    <location>
        <begin position="1"/>
        <end position="57"/>
    </location>
</feature>
<comment type="function">
    <text evidence="12">Component of the nexin-dynein regulatory complex (N-DRC), a key regulator of ciliary/flagellar motility which maintains the alignment and integrity of the distal axoneme and regulates microtubule sliding in motile axonemes. Plays a critical role in the assembly of N-DRC and also stabilizes the assembly of multiple inner dynein arms and radial spokes. Coassembles with DRC1 to form a central scaffold needed for assembly of the N-DRC and its attachment to the outer doublet microtubules.</text>
</comment>
<dbReference type="EMBL" id="CAJPEX010000269">
    <property type="protein sequence ID" value="CAG0914723.1"/>
    <property type="molecule type" value="Genomic_DNA"/>
</dbReference>
<name>A0A7R9G9X7_9CRUS</name>
<dbReference type="PANTHER" id="PTHR21625">
    <property type="entry name" value="NYD-SP28 PROTEIN"/>
    <property type="match status" value="1"/>
</dbReference>
<sequence length="558" mass="64072">MRKVTSDDDDPQRKKGKSAEDKSSKKGVKKKKKGKGRSKDLTEEERAEVKEKKSAALQEVQRRREELLTTFLKTKLEKEEELRRLNDVRLDDKWRRTMRAAKSESLRTQARLGDAAFRRASQAKDAVIAALLTELEEAEEQQYMTDRAHLGHLRALLSATHEARLAAEAKRHDERMQHRVQVLWRKELLEDSLLPSLERDLAILADATHDANVQHQQKTKKAAMEHNNQIALIRQTSFAHSLRLQAEEQLATLNSELAALLQESQSQLSDSWKVYKESKQRDDEYAAEQELQTRECQSLAKTIADLKTELAQLREDRANLVADLRTARTECTAHLHMLKAQTAVDKEHWLKLTKKVTLESEALRKKLFEKKQQLDKIIRLGYQCRKLEVMDDRAFHYLAPEKVAPSMPIDSEMVQDQHASLMESFKEKANDLLAALEPFFRRYSRVNLQTMVLTKQNETLKKESDLLKDQLRHCFQRMKLSDGKSEFQDNTLVDIRKLSIVENNMGHKSRLRTSSIRRPKTAAGAEHHVLPTLVTAAEQSSASSLGQVSLQRVATAKS</sequence>
<dbReference type="GO" id="GO:0070286">
    <property type="term" value="P:axonemal dynein complex assembly"/>
    <property type="evidence" value="ECO:0007669"/>
    <property type="project" value="InterPro"/>
</dbReference>
<dbReference type="GO" id="GO:0060285">
    <property type="term" value="P:cilium-dependent cell motility"/>
    <property type="evidence" value="ECO:0007669"/>
    <property type="project" value="TreeGrafter"/>
</dbReference>
<keyword evidence="7" id="KW-0966">Cell projection</keyword>
<feature type="compositionally biased region" description="Basic and acidic residues" evidence="14">
    <location>
        <begin position="1"/>
        <end position="24"/>
    </location>
</feature>
<protein>
    <recommendedName>
        <fullName evidence="10">Dynein regulatory complex subunit 2</fullName>
    </recommendedName>
    <alternativeName>
        <fullName evidence="11">Coiled-coil domain-containing protein 65</fullName>
    </alternativeName>
</protein>
<proteinExistence type="inferred from homology"/>
<feature type="compositionally biased region" description="Basic and acidic residues" evidence="14">
    <location>
        <begin position="47"/>
        <end position="57"/>
    </location>
</feature>
<evidence type="ECO:0000256" key="11">
    <source>
        <dbReference type="ARBA" id="ARBA00041517"/>
    </source>
</evidence>
<evidence type="ECO:0000256" key="10">
    <source>
        <dbReference type="ARBA" id="ARBA00040899"/>
    </source>
</evidence>
<dbReference type="PANTHER" id="PTHR21625:SF0">
    <property type="entry name" value="DYNEIN REGULATORY COMPLEX SUBUNIT 2"/>
    <property type="match status" value="1"/>
</dbReference>
<keyword evidence="2" id="KW-0963">Cytoplasm</keyword>
<evidence type="ECO:0000256" key="14">
    <source>
        <dbReference type="SAM" id="MobiDB-lite"/>
    </source>
</evidence>
<accession>A0A7R9G9X7</accession>
<evidence type="ECO:0000313" key="17">
    <source>
        <dbReference type="Proteomes" id="UP000678499"/>
    </source>
</evidence>
<evidence type="ECO:0000256" key="7">
    <source>
        <dbReference type="ARBA" id="ARBA00023273"/>
    </source>
</evidence>
<organism evidence="16">
    <name type="scientific">Notodromas monacha</name>
    <dbReference type="NCBI Taxonomy" id="399045"/>
    <lineage>
        <taxon>Eukaryota</taxon>
        <taxon>Metazoa</taxon>
        <taxon>Ecdysozoa</taxon>
        <taxon>Arthropoda</taxon>
        <taxon>Crustacea</taxon>
        <taxon>Oligostraca</taxon>
        <taxon>Ostracoda</taxon>
        <taxon>Podocopa</taxon>
        <taxon>Podocopida</taxon>
        <taxon>Cypridocopina</taxon>
        <taxon>Cypridoidea</taxon>
        <taxon>Cyprididae</taxon>
        <taxon>Notodromas</taxon>
    </lineage>
</organism>
<dbReference type="OrthoDB" id="7760980at2759"/>
<keyword evidence="17" id="KW-1185">Reference proteome</keyword>
<dbReference type="GO" id="GO:0005858">
    <property type="term" value="C:axonemal dynein complex"/>
    <property type="evidence" value="ECO:0007669"/>
    <property type="project" value="InterPro"/>
</dbReference>
<dbReference type="GO" id="GO:0003352">
    <property type="term" value="P:regulation of cilium movement"/>
    <property type="evidence" value="ECO:0007669"/>
    <property type="project" value="TreeGrafter"/>
</dbReference>
<evidence type="ECO:0000259" key="15">
    <source>
        <dbReference type="Pfam" id="PF14772"/>
    </source>
</evidence>
<dbReference type="InterPro" id="IPR039505">
    <property type="entry name" value="DRC1/2_N"/>
</dbReference>
<dbReference type="Pfam" id="PF14772">
    <property type="entry name" value="NYD-SP28"/>
    <property type="match status" value="1"/>
</dbReference>
<dbReference type="EMBL" id="OA882306">
    <property type="protein sequence ID" value="CAD7274571.1"/>
    <property type="molecule type" value="Genomic_DNA"/>
</dbReference>
<evidence type="ECO:0000256" key="12">
    <source>
        <dbReference type="ARBA" id="ARBA00045865"/>
    </source>
</evidence>
<keyword evidence="4 13" id="KW-0175">Coiled coil</keyword>
<evidence type="ECO:0000256" key="3">
    <source>
        <dbReference type="ARBA" id="ARBA00022846"/>
    </source>
</evidence>
<dbReference type="AlphaFoldDB" id="A0A7R9G9X7"/>
<gene>
    <name evidence="16" type="ORF">NMOB1V02_LOCUS2400</name>
</gene>
<comment type="similarity">
    <text evidence="9">Belongs to the DRC2 family.</text>
</comment>
<evidence type="ECO:0000256" key="13">
    <source>
        <dbReference type="SAM" id="Coils"/>
    </source>
</evidence>
<keyword evidence="3" id="KW-0282">Flagellum</keyword>
<feature type="coiled-coil region" evidence="13">
    <location>
        <begin position="296"/>
        <end position="330"/>
    </location>
</feature>
<evidence type="ECO:0000256" key="6">
    <source>
        <dbReference type="ARBA" id="ARBA00023212"/>
    </source>
</evidence>
<evidence type="ECO:0000256" key="9">
    <source>
        <dbReference type="ARBA" id="ARBA00038424"/>
    </source>
</evidence>
<evidence type="ECO:0000256" key="5">
    <source>
        <dbReference type="ARBA" id="ARBA00023069"/>
    </source>
</evidence>
<evidence type="ECO:0000256" key="4">
    <source>
        <dbReference type="ARBA" id="ARBA00023054"/>
    </source>
</evidence>
<evidence type="ECO:0000256" key="2">
    <source>
        <dbReference type="ARBA" id="ARBA00022490"/>
    </source>
</evidence>
<feature type="compositionally biased region" description="Basic residues" evidence="14">
    <location>
        <begin position="25"/>
        <end position="36"/>
    </location>
</feature>
<keyword evidence="5" id="KW-0969">Cilium</keyword>
<reference evidence="16" key="1">
    <citation type="submission" date="2020-11" db="EMBL/GenBank/DDBJ databases">
        <authorList>
            <person name="Tran Van P."/>
        </authorList>
    </citation>
    <scope>NUCLEOTIDE SEQUENCE</scope>
</reference>
<comment type="subcellular location">
    <subcellularLocation>
        <location evidence="1">Cytoplasm</location>
        <location evidence="1">Cytoskeleton</location>
        <location evidence="1">Flagellum axoneme</location>
    </subcellularLocation>
    <subcellularLocation>
        <location evidence="8">Cytoplasm</location>
        <location evidence="8">Cytoskeleton</location>
        <location evidence="8">Flagellum basal body</location>
    </subcellularLocation>
</comment>
<evidence type="ECO:0000256" key="1">
    <source>
        <dbReference type="ARBA" id="ARBA00004611"/>
    </source>
</evidence>
<keyword evidence="6" id="KW-0206">Cytoskeleton</keyword>
<dbReference type="InterPro" id="IPR039750">
    <property type="entry name" value="DRC1/DRC2"/>
</dbReference>